<dbReference type="AlphaFoldDB" id="A0A6C0EMQ6"/>
<accession>A0A6C0EMQ6</accession>
<name>A0A6C0EMQ6_9ZZZZ</name>
<evidence type="ECO:0000313" key="1">
    <source>
        <dbReference type="EMBL" id="QHT30456.1"/>
    </source>
</evidence>
<dbReference type="EMBL" id="MN738901">
    <property type="protein sequence ID" value="QHT30456.1"/>
    <property type="molecule type" value="Genomic_DNA"/>
</dbReference>
<proteinExistence type="predicted"/>
<sequence length="213" mass="25194">MSSLVKMCELLKKETVPSFPSILTYDDWVTNIFMNEELSGSTNYHTDKYYLHSYMPVYDKLFENYRNNDINILEIGIQQGGSAYLWSKYFTKGSIFGVDIEDSPKWLKDVSGVTTFKENAYSKEGLNLFNDNMFDILIDDGPHTLNSMKYVAKNYMCKMKRNGRLIIEDIPEYEWIEEILNEIPKDIDYKYEIHDLREKKNRFDDIMLVIFII</sequence>
<evidence type="ECO:0008006" key="2">
    <source>
        <dbReference type="Google" id="ProtNLM"/>
    </source>
</evidence>
<dbReference type="Gene3D" id="3.40.50.150">
    <property type="entry name" value="Vaccinia Virus protein VP39"/>
    <property type="match status" value="1"/>
</dbReference>
<reference evidence="1" key="1">
    <citation type="journal article" date="2020" name="Nature">
        <title>Giant virus diversity and host interactions through global metagenomics.</title>
        <authorList>
            <person name="Schulz F."/>
            <person name="Roux S."/>
            <person name="Paez-Espino D."/>
            <person name="Jungbluth S."/>
            <person name="Walsh D.A."/>
            <person name="Denef V.J."/>
            <person name="McMahon K.D."/>
            <person name="Konstantinidis K.T."/>
            <person name="Eloe-Fadrosh E.A."/>
            <person name="Kyrpides N.C."/>
            <person name="Woyke T."/>
        </authorList>
    </citation>
    <scope>NUCLEOTIDE SEQUENCE</scope>
    <source>
        <strain evidence="1">GVMAG-M-3300009149-34</strain>
    </source>
</reference>
<organism evidence="1">
    <name type="scientific">viral metagenome</name>
    <dbReference type="NCBI Taxonomy" id="1070528"/>
    <lineage>
        <taxon>unclassified sequences</taxon>
        <taxon>metagenomes</taxon>
        <taxon>organismal metagenomes</taxon>
    </lineage>
</organism>
<dbReference type="InterPro" id="IPR029063">
    <property type="entry name" value="SAM-dependent_MTases_sf"/>
</dbReference>
<protein>
    <recommendedName>
        <fullName evidence="2">Methyltransferase</fullName>
    </recommendedName>
</protein>
<dbReference type="SUPFAM" id="SSF53335">
    <property type="entry name" value="S-adenosyl-L-methionine-dependent methyltransferases"/>
    <property type="match status" value="1"/>
</dbReference>